<feature type="non-terminal residue" evidence="2">
    <location>
        <position position="96"/>
    </location>
</feature>
<dbReference type="EMBL" id="LS974619">
    <property type="protein sequence ID" value="CAG7881667.1"/>
    <property type="molecule type" value="Genomic_DNA"/>
</dbReference>
<dbReference type="Proteomes" id="UP000694005">
    <property type="component" value="Chromosome A03"/>
</dbReference>
<dbReference type="AlphaFoldDB" id="A0A8D9LP96"/>
<dbReference type="Gramene" id="A03p30100.2_BraZ1">
    <property type="protein sequence ID" value="A03p30100.2_BraZ1.CDS"/>
    <property type="gene ID" value="A03g30100.2_BraZ1"/>
</dbReference>
<evidence type="ECO:0000313" key="2">
    <source>
        <dbReference type="EMBL" id="CAG7881667.1"/>
    </source>
</evidence>
<accession>A0A8D9LP96</accession>
<dbReference type="Gramene" id="A06p08550.2_BraZ1">
    <property type="protein sequence ID" value="A06p08550.2_BraZ1.CDS"/>
    <property type="gene ID" value="A06g08550.2_BraZ1"/>
</dbReference>
<gene>
    <name evidence="2" type="ORF">BRAPAZ1V2_A03P30100.2</name>
    <name evidence="1" type="ORF">BRAPAZ1V2_A06P08550.2</name>
</gene>
<protein>
    <submittedName>
        <fullName evidence="1 2">Uncharacterized protein</fullName>
    </submittedName>
</protein>
<sequence length="96" mass="10791">MELTERVEVREPTVNEPGVLEGWVLCEIGMDWSKTGDIMGAAWITKNCRGKVLEHSRRAFSRSKTVGNDVGYRKHEESKEKEGAVCIDLWRLGGGN</sequence>
<dbReference type="EMBL" id="LS974622">
    <property type="protein sequence ID" value="CAG7868615.1"/>
    <property type="molecule type" value="Genomic_DNA"/>
</dbReference>
<evidence type="ECO:0000313" key="3">
    <source>
        <dbReference type="Proteomes" id="UP000694005"/>
    </source>
</evidence>
<name>A0A8D9LP96_BRACM</name>
<dbReference type="Proteomes" id="UP000694005">
    <property type="component" value="Chromosome A06"/>
</dbReference>
<organism evidence="2 3">
    <name type="scientific">Brassica campestris</name>
    <name type="common">Field mustard</name>
    <dbReference type="NCBI Taxonomy" id="3711"/>
    <lineage>
        <taxon>Eukaryota</taxon>
        <taxon>Viridiplantae</taxon>
        <taxon>Streptophyta</taxon>
        <taxon>Embryophyta</taxon>
        <taxon>Tracheophyta</taxon>
        <taxon>Spermatophyta</taxon>
        <taxon>Magnoliopsida</taxon>
        <taxon>eudicotyledons</taxon>
        <taxon>Gunneridae</taxon>
        <taxon>Pentapetalae</taxon>
        <taxon>rosids</taxon>
        <taxon>malvids</taxon>
        <taxon>Brassicales</taxon>
        <taxon>Brassicaceae</taxon>
        <taxon>Brassiceae</taxon>
        <taxon>Brassica</taxon>
    </lineage>
</organism>
<reference evidence="2 3" key="1">
    <citation type="submission" date="2021-07" db="EMBL/GenBank/DDBJ databases">
        <authorList>
            <consortium name="Genoscope - CEA"/>
            <person name="William W."/>
        </authorList>
    </citation>
    <scope>NUCLEOTIDE SEQUENCE [LARGE SCALE GENOMIC DNA]</scope>
</reference>
<proteinExistence type="predicted"/>
<evidence type="ECO:0000313" key="1">
    <source>
        <dbReference type="EMBL" id="CAG7868615.1"/>
    </source>
</evidence>